<comment type="catalytic activity">
    <reaction evidence="11">
        <text>L-threonyl-[protein] + GDP-beta-L-fucose = 3-O-(alpha-L-fucosyl)-L-threonyl-[protein] + GDP + H(+)</text>
        <dbReference type="Rhea" id="RHEA:70491"/>
        <dbReference type="Rhea" id="RHEA-COMP:11060"/>
        <dbReference type="Rhea" id="RHEA-COMP:17915"/>
        <dbReference type="ChEBI" id="CHEBI:15378"/>
        <dbReference type="ChEBI" id="CHEBI:30013"/>
        <dbReference type="ChEBI" id="CHEBI:57273"/>
        <dbReference type="ChEBI" id="CHEBI:58189"/>
        <dbReference type="ChEBI" id="CHEBI:189631"/>
        <dbReference type="EC" id="2.4.1.221"/>
    </reaction>
    <physiologicalReaction direction="left-to-right" evidence="11">
        <dbReference type="Rhea" id="RHEA:70492"/>
    </physiologicalReaction>
</comment>
<dbReference type="PANTHER" id="PTHR11929">
    <property type="entry name" value="ALPHA- 1,3 -FUCOSYLTRANSFERASE"/>
    <property type="match status" value="1"/>
</dbReference>
<dbReference type="Ensembl" id="ENSCINT00000025656.2">
    <property type="protein sequence ID" value="ENSCINP00000025410.2"/>
    <property type="gene ID" value="ENSCING00000013954.2"/>
</dbReference>
<dbReference type="Pfam" id="PF00852">
    <property type="entry name" value="Glyco_transf_10"/>
    <property type="match status" value="1"/>
</dbReference>
<evidence type="ECO:0000313" key="17">
    <source>
        <dbReference type="Proteomes" id="UP000008144"/>
    </source>
</evidence>
<reference evidence="16" key="4">
    <citation type="submission" date="2025-09" db="UniProtKB">
        <authorList>
            <consortium name="Ensembl"/>
        </authorList>
    </citation>
    <scope>IDENTIFICATION</scope>
</reference>
<dbReference type="Proteomes" id="UP000008144">
    <property type="component" value="Chromosome 10"/>
</dbReference>
<dbReference type="GO" id="GO:0005789">
    <property type="term" value="C:endoplasmic reticulum membrane"/>
    <property type="evidence" value="ECO:0007669"/>
    <property type="project" value="UniProtKB-SubCell"/>
</dbReference>
<keyword evidence="5 13" id="KW-0808">Transferase</keyword>
<reference evidence="17" key="1">
    <citation type="journal article" date="2002" name="Science">
        <title>The draft genome of Ciona intestinalis: insights into chordate and vertebrate origins.</title>
        <authorList>
            <person name="Dehal P."/>
            <person name="Satou Y."/>
            <person name="Campbell R.K."/>
            <person name="Chapman J."/>
            <person name="Degnan B."/>
            <person name="De Tomaso A."/>
            <person name="Davidson B."/>
            <person name="Di Gregorio A."/>
            <person name="Gelpke M."/>
            <person name="Goodstein D.M."/>
            <person name="Harafuji N."/>
            <person name="Hastings K.E."/>
            <person name="Ho I."/>
            <person name="Hotta K."/>
            <person name="Huang W."/>
            <person name="Kawashima T."/>
            <person name="Lemaire P."/>
            <person name="Martinez D."/>
            <person name="Meinertzhagen I.A."/>
            <person name="Necula S."/>
            <person name="Nonaka M."/>
            <person name="Putnam N."/>
            <person name="Rash S."/>
            <person name="Saiga H."/>
            <person name="Satake M."/>
            <person name="Terry A."/>
            <person name="Yamada L."/>
            <person name="Wang H.G."/>
            <person name="Awazu S."/>
            <person name="Azumi K."/>
            <person name="Boore J."/>
            <person name="Branno M."/>
            <person name="Chin-Bow S."/>
            <person name="DeSantis R."/>
            <person name="Doyle S."/>
            <person name="Francino P."/>
            <person name="Keys D.N."/>
            <person name="Haga S."/>
            <person name="Hayashi H."/>
            <person name="Hino K."/>
            <person name="Imai K.S."/>
            <person name="Inaba K."/>
            <person name="Kano S."/>
            <person name="Kobayashi K."/>
            <person name="Kobayashi M."/>
            <person name="Lee B.I."/>
            <person name="Makabe K.W."/>
            <person name="Manohar C."/>
            <person name="Matassi G."/>
            <person name="Medina M."/>
            <person name="Mochizuki Y."/>
            <person name="Mount S."/>
            <person name="Morishita T."/>
            <person name="Miura S."/>
            <person name="Nakayama A."/>
            <person name="Nishizaka S."/>
            <person name="Nomoto H."/>
            <person name="Ohta F."/>
            <person name="Oishi K."/>
            <person name="Rigoutsos I."/>
            <person name="Sano M."/>
            <person name="Sasaki A."/>
            <person name="Sasakura Y."/>
            <person name="Shoguchi E."/>
            <person name="Shin-i T."/>
            <person name="Spagnuolo A."/>
            <person name="Stainier D."/>
            <person name="Suzuki M.M."/>
            <person name="Tassy O."/>
            <person name="Takatori N."/>
            <person name="Tokuoka M."/>
            <person name="Yagi K."/>
            <person name="Yoshizaki F."/>
            <person name="Wada S."/>
            <person name="Zhang C."/>
            <person name="Hyatt P.D."/>
            <person name="Larimer F."/>
            <person name="Detter C."/>
            <person name="Doggett N."/>
            <person name="Glavina T."/>
            <person name="Hawkins T."/>
            <person name="Richardson P."/>
            <person name="Lucas S."/>
            <person name="Kohara Y."/>
            <person name="Levine M."/>
            <person name="Satoh N."/>
            <person name="Rokhsar D.S."/>
        </authorList>
    </citation>
    <scope>NUCLEOTIDE SEQUENCE [LARGE SCALE GENOMIC DNA]</scope>
</reference>
<keyword evidence="7" id="KW-0735">Signal-anchor</keyword>
<feature type="domain" description="Fucosyltransferase C-terminal" evidence="14">
    <location>
        <begin position="170"/>
        <end position="360"/>
    </location>
</feature>
<evidence type="ECO:0000256" key="9">
    <source>
        <dbReference type="ARBA" id="ARBA00023136"/>
    </source>
</evidence>
<comment type="pathway">
    <text evidence="2">Protein modification; protein glycosylation.</text>
</comment>
<dbReference type="EC" id="2.4.1.-" evidence="13"/>
<dbReference type="HOGENOM" id="CLU_032075_2_0_1"/>
<evidence type="ECO:0000256" key="4">
    <source>
        <dbReference type="ARBA" id="ARBA00022676"/>
    </source>
</evidence>
<dbReference type="InterPro" id="IPR038577">
    <property type="entry name" value="GT10-like_C_sf"/>
</dbReference>
<evidence type="ECO:0000256" key="5">
    <source>
        <dbReference type="ARBA" id="ARBA00022679"/>
    </source>
</evidence>
<dbReference type="Gene3D" id="3.40.50.11660">
    <property type="entry name" value="Glycosyl transferase family 10, C-terminal domain"/>
    <property type="match status" value="1"/>
</dbReference>
<dbReference type="InterPro" id="IPR031481">
    <property type="entry name" value="Glyco_tran_10_N"/>
</dbReference>
<dbReference type="InParanoid" id="F6RPT1"/>
<dbReference type="InterPro" id="IPR001503">
    <property type="entry name" value="Glyco_trans_10"/>
</dbReference>
<protein>
    <recommendedName>
        <fullName evidence="13">Fucosyltransferase</fullName>
        <ecNumber evidence="13">2.4.1.-</ecNumber>
    </recommendedName>
</protein>
<organism evidence="16 17">
    <name type="scientific">Ciona intestinalis</name>
    <name type="common">Transparent sea squirt</name>
    <name type="synonym">Ascidia intestinalis</name>
    <dbReference type="NCBI Taxonomy" id="7719"/>
    <lineage>
        <taxon>Eukaryota</taxon>
        <taxon>Metazoa</taxon>
        <taxon>Chordata</taxon>
        <taxon>Tunicata</taxon>
        <taxon>Ascidiacea</taxon>
        <taxon>Phlebobranchia</taxon>
        <taxon>Cionidae</taxon>
        <taxon>Ciona</taxon>
    </lineage>
</organism>
<dbReference type="PANTHER" id="PTHR11929:SF145">
    <property type="entry name" value="ALPHA-(1,3)-FUCOSYLTRANSFERASE FUT-1"/>
    <property type="match status" value="1"/>
</dbReference>
<proteinExistence type="inferred from homology"/>
<dbReference type="Pfam" id="PF17039">
    <property type="entry name" value="Glyco_tran_10_N"/>
    <property type="match status" value="1"/>
</dbReference>
<comment type="subcellular location">
    <subcellularLocation>
        <location evidence="1">Endoplasmic reticulum membrane</location>
        <topology evidence="1">Single-pass type II membrane protein</topology>
    </subcellularLocation>
    <subcellularLocation>
        <location evidence="13">Golgi apparatus</location>
        <location evidence="13">Golgi stack membrane</location>
        <topology evidence="13">Single-pass type II membrane protein</topology>
    </subcellularLocation>
</comment>
<dbReference type="GeneTree" id="ENSGT00940000159014"/>
<dbReference type="EMBL" id="EAAA01000580">
    <property type="status" value="NOT_ANNOTATED_CDS"/>
    <property type="molecule type" value="Genomic_DNA"/>
</dbReference>
<keyword evidence="4 13" id="KW-0328">Glycosyltransferase</keyword>
<dbReference type="FunFam" id="3.40.50.11660:FF:000002">
    <property type="entry name" value="Alpha-(1,3)-fucosyltransferase"/>
    <property type="match status" value="1"/>
</dbReference>
<evidence type="ECO:0000256" key="6">
    <source>
        <dbReference type="ARBA" id="ARBA00022692"/>
    </source>
</evidence>
<evidence type="ECO:0000256" key="12">
    <source>
        <dbReference type="ARBA" id="ARBA00048647"/>
    </source>
</evidence>
<evidence type="ECO:0000256" key="11">
    <source>
        <dbReference type="ARBA" id="ARBA00047273"/>
    </source>
</evidence>
<reference evidence="16" key="2">
    <citation type="journal article" date="2008" name="Genome Biol.">
        <title>Improved genome assembly and evidence-based global gene model set for the chordate Ciona intestinalis: new insight into intron and operon populations.</title>
        <authorList>
            <person name="Satou Y."/>
            <person name="Mineta K."/>
            <person name="Ogasawara M."/>
            <person name="Sasakura Y."/>
            <person name="Shoguchi E."/>
            <person name="Ueno K."/>
            <person name="Yamada L."/>
            <person name="Matsumoto J."/>
            <person name="Wasserscheid J."/>
            <person name="Dewar K."/>
            <person name="Wiley G.B."/>
            <person name="Macmil S.L."/>
            <person name="Roe B.A."/>
            <person name="Zeller R.W."/>
            <person name="Hastings K.E."/>
            <person name="Lemaire P."/>
            <person name="Lindquist E."/>
            <person name="Endo T."/>
            <person name="Hotta K."/>
            <person name="Inaba K."/>
        </authorList>
    </citation>
    <scope>NUCLEOTIDE SEQUENCE [LARGE SCALE GENOMIC DNA]</scope>
    <source>
        <strain evidence="16">wild type</strain>
    </source>
</reference>
<dbReference type="AlphaFoldDB" id="F6RPT1"/>
<dbReference type="SUPFAM" id="SSF53756">
    <property type="entry name" value="UDP-Glycosyltransferase/glycogen phosphorylase"/>
    <property type="match status" value="1"/>
</dbReference>
<evidence type="ECO:0000256" key="1">
    <source>
        <dbReference type="ARBA" id="ARBA00004648"/>
    </source>
</evidence>
<sequence>MVFILFCLQSHYYEATKTNIKAIWKSRAGLKKPIILDWVSTYHKRNWHLPATKACGGGCELTTDHNRLDESDAVIFYMKGTDAKNKPDPTKRKPHQVFAWWCHESPSTVRHYWHKALTEHNNFFNVTMHFRSDSDIISAMIPHTALDWYLHRVGSLQYKTAILENYIVKKLGSAWVASDCAIVKHARERHEFVKRIKNEGKYPVEMYGKCGDKELPLSNTKFFDFLRTFKFYFAFENTLDCKDYLTEKFWYNGLYAGLVPVVWGTSKETAERIAPPGSYIHAADFGNDPVRLADHLRMLESNDTAYKEYFQYKIREPENPEDLVQDDMFDYEVNGYCHMCKLIRQGWNKNHSQTVPNLNQNFFGPESSTCLALTQHMPKLGK</sequence>
<comment type="catalytic activity">
    <reaction evidence="12">
        <text>L-seryl-[protein] + GDP-beta-L-fucose = 3-O-(alpha-L-fucosyl)-L-seryl-[protein] + GDP + H(+)</text>
        <dbReference type="Rhea" id="RHEA:63644"/>
        <dbReference type="Rhea" id="RHEA-COMP:9863"/>
        <dbReference type="Rhea" id="RHEA-COMP:17914"/>
        <dbReference type="ChEBI" id="CHEBI:15378"/>
        <dbReference type="ChEBI" id="CHEBI:29999"/>
        <dbReference type="ChEBI" id="CHEBI:57273"/>
        <dbReference type="ChEBI" id="CHEBI:58189"/>
        <dbReference type="ChEBI" id="CHEBI:189632"/>
        <dbReference type="EC" id="2.4.1.221"/>
    </reaction>
    <physiologicalReaction direction="left-to-right" evidence="12">
        <dbReference type="Rhea" id="RHEA:63645"/>
    </physiologicalReaction>
</comment>
<keyword evidence="17" id="KW-1185">Reference proteome</keyword>
<name>F6RPT1_CIOIN</name>
<comment type="similarity">
    <text evidence="3 13">Belongs to the glycosyltransferase 10 family.</text>
</comment>
<dbReference type="GO" id="GO:0032580">
    <property type="term" value="C:Golgi cisterna membrane"/>
    <property type="evidence" value="ECO:0007669"/>
    <property type="project" value="UniProtKB-SubCell"/>
</dbReference>
<feature type="domain" description="Fucosyltransferase N-terminal" evidence="15">
    <location>
        <begin position="31"/>
        <end position="138"/>
    </location>
</feature>
<accession>F6RPT1</accession>
<evidence type="ECO:0000256" key="2">
    <source>
        <dbReference type="ARBA" id="ARBA00004922"/>
    </source>
</evidence>
<evidence type="ECO:0000256" key="10">
    <source>
        <dbReference type="ARBA" id="ARBA00023180"/>
    </source>
</evidence>
<keyword evidence="8" id="KW-1133">Transmembrane helix</keyword>
<dbReference type="UniPathway" id="UPA00378"/>
<evidence type="ECO:0000313" key="16">
    <source>
        <dbReference type="Ensembl" id="ENSCINP00000025410.2"/>
    </source>
</evidence>
<keyword evidence="13" id="KW-0333">Golgi apparatus</keyword>
<evidence type="ECO:0000259" key="14">
    <source>
        <dbReference type="Pfam" id="PF00852"/>
    </source>
</evidence>
<evidence type="ECO:0000256" key="3">
    <source>
        <dbReference type="ARBA" id="ARBA00008919"/>
    </source>
</evidence>
<evidence type="ECO:0000256" key="8">
    <source>
        <dbReference type="ARBA" id="ARBA00022989"/>
    </source>
</evidence>
<keyword evidence="6 13" id="KW-0812">Transmembrane</keyword>
<keyword evidence="9" id="KW-0472">Membrane</keyword>
<dbReference type="InterPro" id="IPR055270">
    <property type="entry name" value="Glyco_tran_10_C"/>
</dbReference>
<keyword evidence="10" id="KW-0325">Glycoprotein</keyword>
<dbReference type="GO" id="GO:0046922">
    <property type="term" value="F:peptide-O-fucosyltransferase activity"/>
    <property type="evidence" value="ECO:0007669"/>
    <property type="project" value="UniProtKB-EC"/>
</dbReference>
<evidence type="ECO:0000259" key="15">
    <source>
        <dbReference type="Pfam" id="PF17039"/>
    </source>
</evidence>
<evidence type="ECO:0000256" key="13">
    <source>
        <dbReference type="RuleBase" id="RU003832"/>
    </source>
</evidence>
<reference evidence="16" key="3">
    <citation type="submission" date="2025-08" db="UniProtKB">
        <authorList>
            <consortium name="Ensembl"/>
        </authorList>
    </citation>
    <scope>IDENTIFICATION</scope>
</reference>
<dbReference type="GO" id="GO:0046920">
    <property type="term" value="F:alpha-(1-&gt;3)-fucosyltransferase activity"/>
    <property type="evidence" value="ECO:0000318"/>
    <property type="project" value="GO_Central"/>
</dbReference>
<evidence type="ECO:0000256" key="7">
    <source>
        <dbReference type="ARBA" id="ARBA00022968"/>
    </source>
</evidence>